<dbReference type="Pfam" id="PF00089">
    <property type="entry name" value="Trypsin"/>
    <property type="match status" value="1"/>
</dbReference>
<accession>A0A6H5IAS0</accession>
<protein>
    <recommendedName>
        <fullName evidence="3">Peptidase S1 domain-containing protein</fullName>
    </recommendedName>
</protein>
<dbReference type="PROSITE" id="PS50240">
    <property type="entry name" value="TRYPSIN_DOM"/>
    <property type="match status" value="1"/>
</dbReference>
<dbReference type="InterPro" id="IPR001254">
    <property type="entry name" value="Trypsin_dom"/>
</dbReference>
<proteinExistence type="predicted"/>
<evidence type="ECO:0000256" key="1">
    <source>
        <dbReference type="ARBA" id="ARBA00023157"/>
    </source>
</evidence>
<dbReference type="Proteomes" id="UP000479190">
    <property type="component" value="Unassembled WGS sequence"/>
</dbReference>
<evidence type="ECO:0000313" key="4">
    <source>
        <dbReference type="EMBL" id="CAB0035103.1"/>
    </source>
</evidence>
<dbReference type="FunFam" id="2.40.10.10:FF:000068">
    <property type="entry name" value="transmembrane protease serine 2"/>
    <property type="match status" value="1"/>
</dbReference>
<dbReference type="SUPFAM" id="SSF50494">
    <property type="entry name" value="Trypsin-like serine proteases"/>
    <property type="match status" value="1"/>
</dbReference>
<evidence type="ECO:0000259" key="3">
    <source>
        <dbReference type="PROSITE" id="PS50240"/>
    </source>
</evidence>
<dbReference type="AlphaFoldDB" id="A0A6H5IAS0"/>
<keyword evidence="1" id="KW-1015">Disulfide bond</keyword>
<dbReference type="InterPro" id="IPR009003">
    <property type="entry name" value="Peptidase_S1_PA"/>
</dbReference>
<dbReference type="PANTHER" id="PTHR24252">
    <property type="entry name" value="ACROSIN-RELATED"/>
    <property type="match status" value="1"/>
</dbReference>
<dbReference type="GO" id="GO:0004252">
    <property type="term" value="F:serine-type endopeptidase activity"/>
    <property type="evidence" value="ECO:0007669"/>
    <property type="project" value="InterPro"/>
</dbReference>
<feature type="domain" description="Peptidase S1" evidence="3">
    <location>
        <begin position="93"/>
        <end position="204"/>
    </location>
</feature>
<name>A0A6H5IAS0_9HYME</name>
<dbReference type="InterPro" id="IPR043504">
    <property type="entry name" value="Peptidase_S1_PA_chymotrypsin"/>
</dbReference>
<evidence type="ECO:0000256" key="2">
    <source>
        <dbReference type="ARBA" id="ARBA00023180"/>
    </source>
</evidence>
<dbReference type="EMBL" id="CADCXV010000770">
    <property type="protein sequence ID" value="CAB0035103.1"/>
    <property type="molecule type" value="Genomic_DNA"/>
</dbReference>
<evidence type="ECO:0000313" key="5">
    <source>
        <dbReference type="Proteomes" id="UP000479190"/>
    </source>
</evidence>
<dbReference type="Gene3D" id="2.40.10.10">
    <property type="entry name" value="Trypsin-like serine proteases"/>
    <property type="match status" value="1"/>
</dbReference>
<dbReference type="PROSITE" id="PS00134">
    <property type="entry name" value="TRYPSIN_HIS"/>
    <property type="match status" value="1"/>
</dbReference>
<dbReference type="PANTHER" id="PTHR24252:SF27">
    <property type="entry name" value="TRANSMEMBRANE PROTEASE SERINE 3-LIKE"/>
    <property type="match status" value="1"/>
</dbReference>
<gene>
    <name evidence="4" type="ORF">TBRA_LOCUS7001</name>
</gene>
<sequence>MQRCAFKLIDLVRIGAIFQQQSDDIFVTPFHSQVQQWIARIWPEAVGILAVLEEFLDGLAAVLDILLSFGKKSISRTIAAVLRTAIQWRQLRIVGGDVAKPGQFKYHVALETEKDRIYFCGGAIVSDRHIVTAAHCFVENGDFAWQDQRVQVVAGLFDLQERNSAVIRRVDKVYVPTRYMYNTNLSDIALLRVRRNRSDSLNKI</sequence>
<dbReference type="GO" id="GO:0006508">
    <property type="term" value="P:proteolysis"/>
    <property type="evidence" value="ECO:0007669"/>
    <property type="project" value="InterPro"/>
</dbReference>
<dbReference type="OrthoDB" id="6510126at2759"/>
<keyword evidence="2" id="KW-0325">Glycoprotein</keyword>
<organism evidence="4 5">
    <name type="scientific">Trichogramma brassicae</name>
    <dbReference type="NCBI Taxonomy" id="86971"/>
    <lineage>
        <taxon>Eukaryota</taxon>
        <taxon>Metazoa</taxon>
        <taxon>Ecdysozoa</taxon>
        <taxon>Arthropoda</taxon>
        <taxon>Hexapoda</taxon>
        <taxon>Insecta</taxon>
        <taxon>Pterygota</taxon>
        <taxon>Neoptera</taxon>
        <taxon>Endopterygota</taxon>
        <taxon>Hymenoptera</taxon>
        <taxon>Apocrita</taxon>
        <taxon>Proctotrupomorpha</taxon>
        <taxon>Chalcidoidea</taxon>
        <taxon>Trichogrammatidae</taxon>
        <taxon>Trichogramma</taxon>
    </lineage>
</organism>
<reference evidence="4 5" key="1">
    <citation type="submission" date="2020-02" db="EMBL/GenBank/DDBJ databases">
        <authorList>
            <person name="Ferguson B K."/>
        </authorList>
    </citation>
    <scope>NUCLEOTIDE SEQUENCE [LARGE SCALE GENOMIC DNA]</scope>
</reference>
<keyword evidence="5" id="KW-1185">Reference proteome</keyword>
<dbReference type="InterPro" id="IPR018114">
    <property type="entry name" value="TRYPSIN_HIS"/>
</dbReference>